<proteinExistence type="predicted"/>
<dbReference type="EMBL" id="ONZP01000010">
    <property type="protein sequence ID" value="SPJ70488.1"/>
    <property type="molecule type" value="Genomic_DNA"/>
</dbReference>
<dbReference type="Pfam" id="PF24968">
    <property type="entry name" value="DUF7770"/>
    <property type="match status" value="1"/>
</dbReference>
<keyword evidence="3" id="KW-1185">Reference proteome</keyword>
<evidence type="ECO:0000313" key="3">
    <source>
        <dbReference type="Proteomes" id="UP001187734"/>
    </source>
</evidence>
<evidence type="ECO:0000313" key="2">
    <source>
        <dbReference type="EMBL" id="SPJ70488.1"/>
    </source>
</evidence>
<protein>
    <recommendedName>
        <fullName evidence="1">DUF7770 domain-containing protein</fullName>
    </recommendedName>
</protein>
<comment type="caution">
    <text evidence="2">The sequence shown here is derived from an EMBL/GenBank/DDBJ whole genome shotgun (WGS) entry which is preliminary data.</text>
</comment>
<organism evidence="2 3">
    <name type="scientific">Fusarium torulosum</name>
    <dbReference type="NCBI Taxonomy" id="33205"/>
    <lineage>
        <taxon>Eukaryota</taxon>
        <taxon>Fungi</taxon>
        <taxon>Dikarya</taxon>
        <taxon>Ascomycota</taxon>
        <taxon>Pezizomycotina</taxon>
        <taxon>Sordariomycetes</taxon>
        <taxon>Hypocreomycetidae</taxon>
        <taxon>Hypocreales</taxon>
        <taxon>Nectriaceae</taxon>
        <taxon>Fusarium</taxon>
    </lineage>
</organism>
<reference evidence="2" key="1">
    <citation type="submission" date="2018-03" db="EMBL/GenBank/DDBJ databases">
        <authorList>
            <person name="Guldener U."/>
        </authorList>
    </citation>
    <scope>NUCLEOTIDE SEQUENCE</scope>
</reference>
<feature type="domain" description="DUF7770" evidence="1">
    <location>
        <begin position="37"/>
        <end position="192"/>
    </location>
</feature>
<name>A0AAE8LXW7_9HYPO</name>
<accession>A0AAE8LXW7</accession>
<evidence type="ECO:0000259" key="1">
    <source>
        <dbReference type="Pfam" id="PF24968"/>
    </source>
</evidence>
<dbReference type="InterPro" id="IPR056672">
    <property type="entry name" value="DUF7770"/>
</dbReference>
<sequence length="193" mass="21141">MSGSHQQWAMPVTSFKPIMFVPSKQQADIRRMPVRHISAVAHGALEDAQGGNHWCFYLSTGPEQSVLIDPTPSGTEGSKIPGGGSKAYIVVSKLGCDVSTQVQRVDKIAVAPHLTVGHFLDAIVNAGREKYEFEASGRGCRSWINDQMRLFLSLGLITNADEAETTMRDLRSEFKGGDVTKRGIPLNKGMYYE</sequence>
<gene>
    <name evidence="2" type="ORF">FTOL_00216</name>
</gene>
<dbReference type="Proteomes" id="UP001187734">
    <property type="component" value="Unassembled WGS sequence"/>
</dbReference>
<dbReference type="AlphaFoldDB" id="A0AAE8LXW7"/>